<dbReference type="EMBL" id="FPJE01000028">
    <property type="protein sequence ID" value="SFW72651.1"/>
    <property type="molecule type" value="Genomic_DNA"/>
</dbReference>
<dbReference type="OrthoDB" id="742917at2"/>
<dbReference type="STRING" id="1150368.SAMN02927921_03701"/>
<evidence type="ECO:0000256" key="1">
    <source>
        <dbReference type="SAM" id="Phobius"/>
    </source>
</evidence>
<evidence type="ECO:0008006" key="4">
    <source>
        <dbReference type="Google" id="ProtNLM"/>
    </source>
</evidence>
<evidence type="ECO:0000313" key="3">
    <source>
        <dbReference type="Proteomes" id="UP000182248"/>
    </source>
</evidence>
<keyword evidence="1" id="KW-0812">Transmembrane</keyword>
<organism evidence="2 3">
    <name type="scientific">Sinomicrobium oceani</name>
    <dbReference type="NCBI Taxonomy" id="1150368"/>
    <lineage>
        <taxon>Bacteria</taxon>
        <taxon>Pseudomonadati</taxon>
        <taxon>Bacteroidota</taxon>
        <taxon>Flavobacteriia</taxon>
        <taxon>Flavobacteriales</taxon>
        <taxon>Flavobacteriaceae</taxon>
        <taxon>Sinomicrobium</taxon>
    </lineage>
</organism>
<feature type="transmembrane region" description="Helical" evidence="1">
    <location>
        <begin position="88"/>
        <end position="107"/>
    </location>
</feature>
<dbReference type="RefSeq" id="WP_072318944.1">
    <property type="nucleotide sequence ID" value="NZ_FPJE01000028.1"/>
</dbReference>
<evidence type="ECO:0000313" key="2">
    <source>
        <dbReference type="EMBL" id="SFW72651.1"/>
    </source>
</evidence>
<sequence length="411" mass="43680">MSSPYIPEKTKVVCTFQTDSAPKELIVTRDRISVIKTSETVPLLTAGDLNINEQFACKSAANAMASFFAMAAGILVGAAIIASGPVGWVAAGVAAAALVTAGTYHATQIKHKCSPGLESGQWNFAHYSVNIDGHQAITQISILSCNEGGVLSPILDPALASQAASSIASNNKKEIGINAAASFVTGAFLPYGISGVAGASTLGLKFLGGVKMTGGFVFGVALMQGATAIQSDIIRNNSLSENTSYDRMNEVESGPFTDNFYIPENPSDLSDFNDLLSLQEAVKSGQLSVQNAEMQQRLNNLSGLSRQQLLRDSGAKALLSELKKGNHPQLREAITNFNNRRINPTMRNQMTTANRQAFHNNLKNAGRNSVTGLMYFAPFAARYFSEEARITMAEFLAKDLGTTGDIVATQP</sequence>
<accession>A0A1K1RLH7</accession>
<gene>
    <name evidence="2" type="ORF">SAMN02927921_03701</name>
</gene>
<reference evidence="2 3" key="1">
    <citation type="submission" date="2016-11" db="EMBL/GenBank/DDBJ databases">
        <authorList>
            <person name="Jaros S."/>
            <person name="Januszkiewicz K."/>
            <person name="Wedrychowicz H."/>
        </authorList>
    </citation>
    <scope>NUCLEOTIDE SEQUENCE [LARGE SCALE GENOMIC DNA]</scope>
    <source>
        <strain evidence="2 3">CGMCC 1.12145</strain>
    </source>
</reference>
<dbReference type="Proteomes" id="UP000182248">
    <property type="component" value="Unassembled WGS sequence"/>
</dbReference>
<proteinExistence type="predicted"/>
<protein>
    <recommendedName>
        <fullName evidence="4">DUF4280 domain-containing protein</fullName>
    </recommendedName>
</protein>
<dbReference type="AlphaFoldDB" id="A0A1K1RLH7"/>
<feature type="transmembrane region" description="Helical" evidence="1">
    <location>
        <begin position="60"/>
        <end position="82"/>
    </location>
</feature>
<keyword evidence="1" id="KW-1133">Transmembrane helix</keyword>
<keyword evidence="1" id="KW-0472">Membrane</keyword>
<name>A0A1K1RLH7_9FLAO</name>
<keyword evidence="3" id="KW-1185">Reference proteome</keyword>